<dbReference type="InterPro" id="IPR000160">
    <property type="entry name" value="GGDEF_dom"/>
</dbReference>
<feature type="transmembrane region" description="Helical" evidence="1">
    <location>
        <begin position="12"/>
        <end position="31"/>
    </location>
</feature>
<dbReference type="InterPro" id="IPR001633">
    <property type="entry name" value="EAL_dom"/>
</dbReference>
<feature type="domain" description="GGDEF" evidence="5">
    <location>
        <begin position="491"/>
        <end position="625"/>
    </location>
</feature>
<feature type="transmembrane region" description="Helical" evidence="1">
    <location>
        <begin position="51"/>
        <end position="69"/>
    </location>
</feature>
<evidence type="ECO:0000259" key="2">
    <source>
        <dbReference type="PROSITE" id="PS50112"/>
    </source>
</evidence>
<dbReference type="CDD" id="cd00130">
    <property type="entry name" value="PAS"/>
    <property type="match status" value="3"/>
</dbReference>
<feature type="domain" description="EAL" evidence="4">
    <location>
        <begin position="634"/>
        <end position="888"/>
    </location>
</feature>
<dbReference type="PROSITE" id="PS50883">
    <property type="entry name" value="EAL"/>
    <property type="match status" value="1"/>
</dbReference>
<reference evidence="6 7" key="1">
    <citation type="submission" date="2018-09" db="EMBL/GenBank/DDBJ databases">
        <title>Genome comparison of Alicycliphilus sp. BQ1, a polyurethanolytic bacterium, with its closest phylogenetic relatives Alicycliphilus denitrificans BC and K601, unable to attack polyurethane.</title>
        <authorList>
            <person name="Loza-Tavera H."/>
            <person name="Lozano L."/>
            <person name="Cevallos M."/>
            <person name="Maya-Lucas O."/>
            <person name="Garcia-Mena J."/>
            <person name="Hernandez J."/>
        </authorList>
    </citation>
    <scope>NUCLEOTIDE SEQUENCE [LARGE SCALE GENOMIC DNA]</scope>
    <source>
        <strain evidence="6 7">BQ1</strain>
    </source>
</reference>
<evidence type="ECO:0000313" key="6">
    <source>
        <dbReference type="EMBL" id="RKJ98926.1"/>
    </source>
</evidence>
<dbReference type="RefSeq" id="WP_094435376.1">
    <property type="nucleotide sequence ID" value="NZ_NKDB02000001.1"/>
</dbReference>
<name>A0A420KGA1_9BURK</name>
<feature type="domain" description="PAC" evidence="3">
    <location>
        <begin position="285"/>
        <end position="337"/>
    </location>
</feature>
<dbReference type="Pfam" id="PF08448">
    <property type="entry name" value="PAS_4"/>
    <property type="match status" value="1"/>
</dbReference>
<dbReference type="SUPFAM" id="SSF141868">
    <property type="entry name" value="EAL domain-like"/>
    <property type="match status" value="1"/>
</dbReference>
<dbReference type="FunFam" id="3.20.20.450:FF:000001">
    <property type="entry name" value="Cyclic di-GMP phosphodiesterase yahA"/>
    <property type="match status" value="1"/>
</dbReference>
<dbReference type="Gene3D" id="3.20.20.450">
    <property type="entry name" value="EAL domain"/>
    <property type="match status" value="1"/>
</dbReference>
<dbReference type="InterPro" id="IPR043128">
    <property type="entry name" value="Rev_trsase/Diguanyl_cyclase"/>
</dbReference>
<gene>
    <name evidence="6" type="ORF">CE154_004040</name>
</gene>
<dbReference type="Pfam" id="PF00563">
    <property type="entry name" value="EAL"/>
    <property type="match status" value="1"/>
</dbReference>
<sequence length="888" mass="97860">MGSNAPGAVPRIAPWWGMALYLLAGAVWVAVGDGLLAHWVQDPHLLARWQTFKGWLYVAFTGVLAWWLLTRMRSAERARSALAQERVQIERHAPVGIARVEPAGMRFLSANERLCAWLELPPQAIAQRHFDELVAPDDRASAQRQLQQLLSGQAGHFQGERLCLRAGGGPPLPVLCTVSLVPAAQDEPAHLLCVLQDMGEINAARAALARSENILRLALDGSGSGMWDWDLAQRRITGSQGLLRLLRYLGPELPRGLNLLRLVHPEDRHRLHRAVQRAIAAGVSFDEAARLQRFDGSYCWFQARGQCHRDAQGRPERFSGILTDLTDLRTAEERQRLASTVLDNAVEGVVVADAHARILSINPVVTRVLGYTEEELLGRNPRVFQSGRHDKAFYETMWEAVRRTGHWQGEIWNRRKNGEIFPERMSLSAVRDAQGAVTHYVCMFSDISQEKAQHQRLEFLSQCDSLTGLPNRAWFVEQLGQALCQAQVHGEQMAVLLLNLDRFKDVNDSYGHAVGDEVLRHITAQVCMSLRPGDLVGRMAGDEIAVLARNLRHSDGAAAVAQHLIAAASKPWRTPDGIEVVAGVSVGISMFPEHARTADLLLQGAHSAVYGAKARGRSAHCFFDESLIQAARERLGIEARLRSALAQGHLRLYYQPQVDIATGRIVGAEALLRWLDPEEGVISPTRFISVAETSGVIGPLGRWVMREACSQGQRWRQAGLPGIRLAVNVSPYQFQLTDVAACAAQALEDSGLPGDCLELELTESALAERPEAMRQVLQRLRTLGVRISVDDFGTGYSSLAHLKRFPIDTLKIDRGFIRDIPDSADDMAISEAIIAMGRSLGLAVLAEGVETPEQLAFLRARGCDSYQGYLCSRPVPAEQFGALLQAQG</sequence>
<dbReference type="Pfam" id="PF13426">
    <property type="entry name" value="PAS_9"/>
    <property type="match status" value="1"/>
</dbReference>
<dbReference type="PROSITE" id="PS50113">
    <property type="entry name" value="PAC"/>
    <property type="match status" value="2"/>
</dbReference>
<dbReference type="Gene3D" id="3.30.70.270">
    <property type="match status" value="1"/>
</dbReference>
<dbReference type="InterPro" id="IPR000700">
    <property type="entry name" value="PAS-assoc_C"/>
</dbReference>
<dbReference type="Pfam" id="PF00990">
    <property type="entry name" value="GGDEF"/>
    <property type="match status" value="1"/>
</dbReference>
<dbReference type="InterPro" id="IPR013656">
    <property type="entry name" value="PAS_4"/>
</dbReference>
<protein>
    <submittedName>
        <fullName evidence="6">EAL domain-containing protein</fullName>
    </submittedName>
</protein>
<keyword evidence="1" id="KW-0472">Membrane</keyword>
<comment type="caution">
    <text evidence="6">The sequence shown here is derived from an EMBL/GenBank/DDBJ whole genome shotgun (WGS) entry which is preliminary data.</text>
</comment>
<dbReference type="Pfam" id="PF08447">
    <property type="entry name" value="PAS_3"/>
    <property type="match status" value="1"/>
</dbReference>
<dbReference type="InterPro" id="IPR035965">
    <property type="entry name" value="PAS-like_dom_sf"/>
</dbReference>
<organism evidence="6 7">
    <name type="scientific">Alicycliphilus denitrificans</name>
    <dbReference type="NCBI Taxonomy" id="179636"/>
    <lineage>
        <taxon>Bacteria</taxon>
        <taxon>Pseudomonadati</taxon>
        <taxon>Pseudomonadota</taxon>
        <taxon>Betaproteobacteria</taxon>
        <taxon>Burkholderiales</taxon>
        <taxon>Comamonadaceae</taxon>
        <taxon>Alicycliphilus</taxon>
    </lineage>
</organism>
<dbReference type="Proteomes" id="UP000216225">
    <property type="component" value="Unassembled WGS sequence"/>
</dbReference>
<dbReference type="AlphaFoldDB" id="A0A420KGA1"/>
<dbReference type="CDD" id="cd01948">
    <property type="entry name" value="EAL"/>
    <property type="match status" value="1"/>
</dbReference>
<evidence type="ECO:0000313" key="7">
    <source>
        <dbReference type="Proteomes" id="UP000216225"/>
    </source>
</evidence>
<dbReference type="PANTHER" id="PTHR44757:SF2">
    <property type="entry name" value="BIOFILM ARCHITECTURE MAINTENANCE PROTEIN MBAA"/>
    <property type="match status" value="1"/>
</dbReference>
<feature type="domain" description="PAS" evidence="2">
    <location>
        <begin position="334"/>
        <end position="380"/>
    </location>
</feature>
<dbReference type="NCBIfam" id="TIGR00254">
    <property type="entry name" value="GGDEF"/>
    <property type="match status" value="1"/>
</dbReference>
<dbReference type="PROSITE" id="PS50887">
    <property type="entry name" value="GGDEF"/>
    <property type="match status" value="1"/>
</dbReference>
<dbReference type="SMART" id="SM00052">
    <property type="entry name" value="EAL"/>
    <property type="match status" value="1"/>
</dbReference>
<evidence type="ECO:0000256" key="1">
    <source>
        <dbReference type="SAM" id="Phobius"/>
    </source>
</evidence>
<proteinExistence type="predicted"/>
<dbReference type="PANTHER" id="PTHR44757">
    <property type="entry name" value="DIGUANYLATE CYCLASE DGCP"/>
    <property type="match status" value="1"/>
</dbReference>
<evidence type="ECO:0000259" key="4">
    <source>
        <dbReference type="PROSITE" id="PS50883"/>
    </source>
</evidence>
<dbReference type="InterPro" id="IPR052155">
    <property type="entry name" value="Biofilm_reg_signaling"/>
</dbReference>
<dbReference type="PROSITE" id="PS50112">
    <property type="entry name" value="PAS"/>
    <property type="match status" value="2"/>
</dbReference>
<dbReference type="SMART" id="SM00086">
    <property type="entry name" value="PAC"/>
    <property type="match status" value="3"/>
</dbReference>
<keyword evidence="1" id="KW-1133">Transmembrane helix</keyword>
<dbReference type="SMART" id="SM00091">
    <property type="entry name" value="PAS"/>
    <property type="match status" value="3"/>
</dbReference>
<dbReference type="InterPro" id="IPR035919">
    <property type="entry name" value="EAL_sf"/>
</dbReference>
<dbReference type="InterPro" id="IPR001610">
    <property type="entry name" value="PAC"/>
</dbReference>
<evidence type="ECO:0000259" key="5">
    <source>
        <dbReference type="PROSITE" id="PS50887"/>
    </source>
</evidence>
<dbReference type="SUPFAM" id="SSF55785">
    <property type="entry name" value="PYP-like sensor domain (PAS domain)"/>
    <property type="match status" value="3"/>
</dbReference>
<feature type="domain" description="PAC" evidence="3">
    <location>
        <begin position="407"/>
        <end position="459"/>
    </location>
</feature>
<dbReference type="SMART" id="SM00267">
    <property type="entry name" value="GGDEF"/>
    <property type="match status" value="1"/>
</dbReference>
<dbReference type="InterPro" id="IPR013655">
    <property type="entry name" value="PAS_fold_3"/>
</dbReference>
<evidence type="ECO:0000259" key="3">
    <source>
        <dbReference type="PROSITE" id="PS50113"/>
    </source>
</evidence>
<dbReference type="EMBL" id="NKDB02000001">
    <property type="protein sequence ID" value="RKJ98926.1"/>
    <property type="molecule type" value="Genomic_DNA"/>
</dbReference>
<dbReference type="InterPro" id="IPR000014">
    <property type="entry name" value="PAS"/>
</dbReference>
<dbReference type="Gene3D" id="3.30.450.20">
    <property type="entry name" value="PAS domain"/>
    <property type="match status" value="3"/>
</dbReference>
<keyword evidence="1" id="KW-0812">Transmembrane</keyword>
<feature type="domain" description="PAS" evidence="2">
    <location>
        <begin position="211"/>
        <end position="282"/>
    </location>
</feature>
<dbReference type="InterPro" id="IPR029787">
    <property type="entry name" value="Nucleotide_cyclase"/>
</dbReference>
<dbReference type="NCBIfam" id="TIGR00229">
    <property type="entry name" value="sensory_box"/>
    <property type="match status" value="2"/>
</dbReference>
<dbReference type="SUPFAM" id="SSF55073">
    <property type="entry name" value="Nucleotide cyclase"/>
    <property type="match status" value="1"/>
</dbReference>
<dbReference type="CDD" id="cd01949">
    <property type="entry name" value="GGDEF"/>
    <property type="match status" value="1"/>
</dbReference>
<accession>A0A420KGA1</accession>